<evidence type="ECO:0000259" key="1">
    <source>
        <dbReference type="Pfam" id="PF00551"/>
    </source>
</evidence>
<dbReference type="CDD" id="cd08653">
    <property type="entry name" value="FMT_core_like_3"/>
    <property type="match status" value="1"/>
</dbReference>
<dbReference type="GO" id="GO:0004479">
    <property type="term" value="F:methionyl-tRNA formyltransferase activity"/>
    <property type="evidence" value="ECO:0007669"/>
    <property type="project" value="TreeGrafter"/>
</dbReference>
<name>A0A520S3Y1_9GAMM</name>
<accession>A0A520S3Y1</accession>
<comment type="caution">
    <text evidence="2">The sequence shown here is derived from an EMBL/GenBank/DDBJ whole genome shotgun (WGS) entry which is preliminary data.</text>
</comment>
<dbReference type="EMBL" id="SHAH01000019">
    <property type="protein sequence ID" value="RZO77146.1"/>
    <property type="molecule type" value="Genomic_DNA"/>
</dbReference>
<protein>
    <submittedName>
        <fullName evidence="2">Formyl transferase</fullName>
    </submittedName>
</protein>
<dbReference type="PANTHER" id="PTHR11138">
    <property type="entry name" value="METHIONYL-TRNA FORMYLTRANSFERASE"/>
    <property type="match status" value="1"/>
</dbReference>
<organism evidence="2 3">
    <name type="scientific">OM182 bacterium</name>
    <dbReference type="NCBI Taxonomy" id="2510334"/>
    <lineage>
        <taxon>Bacteria</taxon>
        <taxon>Pseudomonadati</taxon>
        <taxon>Pseudomonadota</taxon>
        <taxon>Gammaproteobacteria</taxon>
        <taxon>OMG group</taxon>
        <taxon>OM182 clade</taxon>
    </lineage>
</organism>
<reference evidence="2 3" key="1">
    <citation type="submission" date="2019-02" db="EMBL/GenBank/DDBJ databases">
        <title>Prokaryotic population dynamics and viral predation in marine succession experiment using metagenomics: the confinement effect.</title>
        <authorList>
            <person name="Haro-Moreno J.M."/>
            <person name="Rodriguez-Valera F."/>
            <person name="Lopez-Perez M."/>
        </authorList>
    </citation>
    <scope>NUCLEOTIDE SEQUENCE [LARGE SCALE GENOMIC DNA]</scope>
    <source>
        <strain evidence="2">MED-G158</strain>
    </source>
</reference>
<evidence type="ECO:0000313" key="2">
    <source>
        <dbReference type="EMBL" id="RZO77146.1"/>
    </source>
</evidence>
<dbReference type="Gene3D" id="3.40.50.12230">
    <property type="match status" value="1"/>
</dbReference>
<proteinExistence type="predicted"/>
<sequence length="271" mass="29725">MNITILANRDLASCIALNHLIPGLSAHRISVFLSSRVGSKPLAPPLQQLKFVEQDLLNQIIVPLLSRASDTARTAKQSLLSFEQLGEVMAGGVSELNNINEAAGLERFVASEPELVLSIRYGLILKDPVIAIPVHGILNLHSGALPYYKGVMASFWALLNNESEIGTTLHFIEDSSIDTGSIVASTRLAVQRERSYLWHVLSLYEAGCGEMLAAVEKIDAGQNVRSTSQTEAGNYYSFPDAEDLQRFSERGWRLFDPEDVLNVARQFVSAD</sequence>
<dbReference type="SUPFAM" id="SSF53328">
    <property type="entry name" value="Formyltransferase"/>
    <property type="match status" value="1"/>
</dbReference>
<dbReference type="InterPro" id="IPR036477">
    <property type="entry name" value="Formyl_transf_N_sf"/>
</dbReference>
<dbReference type="GO" id="GO:0005829">
    <property type="term" value="C:cytosol"/>
    <property type="evidence" value="ECO:0007669"/>
    <property type="project" value="TreeGrafter"/>
</dbReference>
<dbReference type="Proteomes" id="UP000320404">
    <property type="component" value="Unassembled WGS sequence"/>
</dbReference>
<keyword evidence="2" id="KW-0808">Transferase</keyword>
<feature type="domain" description="Formyl transferase N-terminal" evidence="1">
    <location>
        <begin position="105"/>
        <end position="193"/>
    </location>
</feature>
<dbReference type="Pfam" id="PF00551">
    <property type="entry name" value="Formyl_trans_N"/>
    <property type="match status" value="1"/>
</dbReference>
<dbReference type="InterPro" id="IPR002376">
    <property type="entry name" value="Formyl_transf_N"/>
</dbReference>
<dbReference type="AlphaFoldDB" id="A0A520S3Y1"/>
<dbReference type="PANTHER" id="PTHR11138:SF5">
    <property type="entry name" value="METHIONYL-TRNA FORMYLTRANSFERASE, MITOCHONDRIAL"/>
    <property type="match status" value="1"/>
</dbReference>
<gene>
    <name evidence="2" type="ORF">EVA69_02200</name>
</gene>
<evidence type="ECO:0000313" key="3">
    <source>
        <dbReference type="Proteomes" id="UP000320404"/>
    </source>
</evidence>